<evidence type="ECO:0000313" key="3">
    <source>
        <dbReference type="Proteomes" id="UP001328107"/>
    </source>
</evidence>
<keyword evidence="3" id="KW-1185">Reference proteome</keyword>
<dbReference type="EMBL" id="BTRK01000006">
    <property type="protein sequence ID" value="GMR62607.1"/>
    <property type="molecule type" value="Genomic_DNA"/>
</dbReference>
<keyword evidence="1" id="KW-0812">Transmembrane</keyword>
<proteinExistence type="predicted"/>
<feature type="non-terminal residue" evidence="2">
    <location>
        <position position="1"/>
    </location>
</feature>
<reference evidence="3" key="1">
    <citation type="submission" date="2022-10" db="EMBL/GenBank/DDBJ databases">
        <title>Genome assembly of Pristionchus species.</title>
        <authorList>
            <person name="Yoshida K."/>
            <person name="Sommer R.J."/>
        </authorList>
    </citation>
    <scope>NUCLEOTIDE SEQUENCE [LARGE SCALE GENOMIC DNA]</scope>
    <source>
        <strain evidence="3">RS5460</strain>
    </source>
</reference>
<evidence type="ECO:0000313" key="2">
    <source>
        <dbReference type="EMBL" id="GMR62607.1"/>
    </source>
</evidence>
<accession>A0AAN5IDS0</accession>
<keyword evidence="1" id="KW-0472">Membrane</keyword>
<feature type="transmembrane region" description="Helical" evidence="1">
    <location>
        <begin position="85"/>
        <end position="106"/>
    </location>
</feature>
<dbReference type="Proteomes" id="UP001328107">
    <property type="component" value="Unassembled WGS sequence"/>
</dbReference>
<organism evidence="2 3">
    <name type="scientific">Pristionchus mayeri</name>
    <dbReference type="NCBI Taxonomy" id="1317129"/>
    <lineage>
        <taxon>Eukaryota</taxon>
        <taxon>Metazoa</taxon>
        <taxon>Ecdysozoa</taxon>
        <taxon>Nematoda</taxon>
        <taxon>Chromadorea</taxon>
        <taxon>Rhabditida</taxon>
        <taxon>Rhabditina</taxon>
        <taxon>Diplogasteromorpha</taxon>
        <taxon>Diplogasteroidea</taxon>
        <taxon>Neodiplogasteridae</taxon>
        <taxon>Pristionchus</taxon>
    </lineage>
</organism>
<feature type="non-terminal residue" evidence="2">
    <location>
        <position position="126"/>
    </location>
</feature>
<protein>
    <recommendedName>
        <fullName evidence="4">G protein-coupled receptor</fullName>
    </recommendedName>
</protein>
<gene>
    <name evidence="2" type="ORF">PMAYCL1PPCAC_32802</name>
</gene>
<dbReference type="AlphaFoldDB" id="A0AAN5IDS0"/>
<name>A0AAN5IDS0_9BILA</name>
<comment type="caution">
    <text evidence="2">The sequence shown here is derived from an EMBL/GenBank/DDBJ whole genome shotgun (WGS) entry which is preliminary data.</text>
</comment>
<feature type="transmembrane region" description="Helical" evidence="1">
    <location>
        <begin position="12"/>
        <end position="31"/>
    </location>
</feature>
<evidence type="ECO:0008006" key="4">
    <source>
        <dbReference type="Google" id="ProtNLM"/>
    </source>
</evidence>
<dbReference type="SUPFAM" id="SSF81321">
    <property type="entry name" value="Family A G protein-coupled receptor-like"/>
    <property type="match status" value="1"/>
</dbReference>
<sequence>QLSGLETVWIFLPAILCGMNYFVIVSCALFIHIKIKHGTHSQKMRSTQKRRLLILGVQSLNPFFFNFLVSLFYEIALIAPVPGFIVTYIPLSCFHPSLNALIILSLTTEHRRFIAKIFTRNQISST</sequence>
<evidence type="ECO:0000256" key="1">
    <source>
        <dbReference type="SAM" id="Phobius"/>
    </source>
</evidence>
<keyword evidence="1" id="KW-1133">Transmembrane helix</keyword>
<feature type="transmembrane region" description="Helical" evidence="1">
    <location>
        <begin position="52"/>
        <end position="73"/>
    </location>
</feature>